<dbReference type="Proteomes" id="UP000601435">
    <property type="component" value="Unassembled WGS sequence"/>
</dbReference>
<feature type="non-terminal residue" evidence="1">
    <location>
        <position position="1"/>
    </location>
</feature>
<dbReference type="AlphaFoldDB" id="A0A813BSI3"/>
<dbReference type="EMBL" id="CAJNJA010079402">
    <property type="protein sequence ID" value="CAE7925081.1"/>
    <property type="molecule type" value="Genomic_DNA"/>
</dbReference>
<sequence length="308" mass="32755">RAAVATVLDGIPGRNKAAAQELAEILCHLGNKSEALEWAKSFLATLPELPCALVGWGGLTPAQEQELQRLLVSKGVPQDAVGARLQAAVAKLGPGPLAGALSQKNVWQALKAAASRPGTPFKWVQPDELQAHIELKAQTKFGTEVRQPRAKKQRASRSLAVAPLHIDPTQLMLSPGSFVSKSGSPLGQISFAEVQACATGICFCTSTQATPFLEAAKNLSVDALALVTTSEIEAHSYGLANASPLRFPALYAPTQEAILVTGTLIQLGDEEVQLSVADIAEVENLSTVVCRLSVYKDECKLPWERFTE</sequence>
<organism evidence="1 2">
    <name type="scientific">Symbiodinium necroappetens</name>
    <dbReference type="NCBI Taxonomy" id="1628268"/>
    <lineage>
        <taxon>Eukaryota</taxon>
        <taxon>Sar</taxon>
        <taxon>Alveolata</taxon>
        <taxon>Dinophyceae</taxon>
        <taxon>Suessiales</taxon>
        <taxon>Symbiodiniaceae</taxon>
        <taxon>Symbiodinium</taxon>
    </lineage>
</organism>
<evidence type="ECO:0000313" key="1">
    <source>
        <dbReference type="EMBL" id="CAE7925081.1"/>
    </source>
</evidence>
<name>A0A813BSI3_9DINO</name>
<gene>
    <name evidence="1" type="primary">RTase</name>
    <name evidence="1" type="ORF">SNEC2469_LOCUS32006</name>
</gene>
<keyword evidence="2" id="KW-1185">Reference proteome</keyword>
<feature type="non-terminal residue" evidence="1">
    <location>
        <position position="308"/>
    </location>
</feature>
<protein>
    <submittedName>
        <fullName evidence="1">RTase protein</fullName>
    </submittedName>
</protein>
<evidence type="ECO:0000313" key="2">
    <source>
        <dbReference type="Proteomes" id="UP000601435"/>
    </source>
</evidence>
<accession>A0A813BSI3</accession>
<reference evidence="1" key="1">
    <citation type="submission" date="2021-02" db="EMBL/GenBank/DDBJ databases">
        <authorList>
            <person name="Dougan E. K."/>
            <person name="Rhodes N."/>
            <person name="Thang M."/>
            <person name="Chan C."/>
        </authorList>
    </citation>
    <scope>NUCLEOTIDE SEQUENCE</scope>
</reference>
<proteinExistence type="predicted"/>
<comment type="caution">
    <text evidence="1">The sequence shown here is derived from an EMBL/GenBank/DDBJ whole genome shotgun (WGS) entry which is preliminary data.</text>
</comment>